<dbReference type="PIRSF" id="PIRSF002216">
    <property type="entry name" value="MRPL31_prd"/>
    <property type="match status" value="1"/>
</dbReference>
<dbReference type="GO" id="GO:0005762">
    <property type="term" value="C:mitochondrial large ribosomal subunit"/>
    <property type="evidence" value="ECO:0007669"/>
    <property type="project" value="UniProtKB-UniRule"/>
</dbReference>
<dbReference type="PANTHER" id="PTHR28271">
    <property type="entry name" value="54S RIBOSOMAL PROTEIN L31, MITOCHONDRIAL"/>
    <property type="match status" value="1"/>
</dbReference>
<reference evidence="2 3" key="1">
    <citation type="journal article" date="2016" name="Proc. Natl. Acad. Sci. U.S.A.">
        <title>Comparative genomics of biotechnologically important yeasts.</title>
        <authorList>
            <person name="Riley R."/>
            <person name="Haridas S."/>
            <person name="Wolfe K.H."/>
            <person name="Lopes M.R."/>
            <person name="Hittinger C.T."/>
            <person name="Goeker M."/>
            <person name="Salamov A.A."/>
            <person name="Wisecaver J.H."/>
            <person name="Long T.M."/>
            <person name="Calvey C.H."/>
            <person name="Aerts A.L."/>
            <person name="Barry K.W."/>
            <person name="Choi C."/>
            <person name="Clum A."/>
            <person name="Coughlan A.Y."/>
            <person name="Deshpande S."/>
            <person name="Douglass A.P."/>
            <person name="Hanson S.J."/>
            <person name="Klenk H.-P."/>
            <person name="LaButti K.M."/>
            <person name="Lapidus A."/>
            <person name="Lindquist E.A."/>
            <person name="Lipzen A.M."/>
            <person name="Meier-Kolthoff J.P."/>
            <person name="Ohm R.A."/>
            <person name="Otillar R.P."/>
            <person name="Pangilinan J.L."/>
            <person name="Peng Y."/>
            <person name="Rokas A."/>
            <person name="Rosa C.A."/>
            <person name="Scheuner C."/>
            <person name="Sibirny A.A."/>
            <person name="Slot J.C."/>
            <person name="Stielow J.B."/>
            <person name="Sun H."/>
            <person name="Kurtzman C.P."/>
            <person name="Blackwell M."/>
            <person name="Grigoriev I.V."/>
            <person name="Jeffries T.W."/>
        </authorList>
    </citation>
    <scope>NUCLEOTIDE SEQUENCE [LARGE SCALE GENOMIC DNA]</scope>
    <source>
        <strain evidence="3">ATCC 58044 / CBS 1984 / NCYC 433 / NRRL Y-366-8</strain>
    </source>
</reference>
<keyword evidence="1" id="KW-0687">Ribonucleoprotein</keyword>
<dbReference type="GO" id="GO:0032543">
    <property type="term" value="P:mitochondrial translation"/>
    <property type="evidence" value="ECO:0007669"/>
    <property type="project" value="UniProtKB-UniRule"/>
</dbReference>
<name>A0A1E3P2K7_WICAA</name>
<dbReference type="GO" id="GO:0003735">
    <property type="term" value="F:structural constituent of ribosome"/>
    <property type="evidence" value="ECO:0007669"/>
    <property type="project" value="UniProtKB-UniRule"/>
</dbReference>
<dbReference type="EMBL" id="KV454210">
    <property type="protein sequence ID" value="ODQ59701.1"/>
    <property type="molecule type" value="Genomic_DNA"/>
</dbReference>
<proteinExistence type="predicted"/>
<gene>
    <name evidence="2" type="ORF">WICANDRAFT_31183</name>
</gene>
<dbReference type="AlphaFoldDB" id="A0A1E3P2K7"/>
<organism evidence="2 3">
    <name type="scientific">Wickerhamomyces anomalus (strain ATCC 58044 / CBS 1984 / NCYC 433 / NRRL Y-366-8)</name>
    <name type="common">Yeast</name>
    <name type="synonym">Hansenula anomala</name>
    <dbReference type="NCBI Taxonomy" id="683960"/>
    <lineage>
        <taxon>Eukaryota</taxon>
        <taxon>Fungi</taxon>
        <taxon>Dikarya</taxon>
        <taxon>Ascomycota</taxon>
        <taxon>Saccharomycotina</taxon>
        <taxon>Saccharomycetes</taxon>
        <taxon>Phaffomycetales</taxon>
        <taxon>Wickerhamomycetaceae</taxon>
        <taxon>Wickerhamomyces</taxon>
    </lineage>
</organism>
<evidence type="ECO:0000313" key="2">
    <source>
        <dbReference type="EMBL" id="ODQ59701.1"/>
    </source>
</evidence>
<evidence type="ECO:0000256" key="1">
    <source>
        <dbReference type="PIRNR" id="PIRNR002216"/>
    </source>
</evidence>
<keyword evidence="1" id="KW-0496">Mitochondrion</keyword>
<dbReference type="InterPro" id="IPR016340">
    <property type="entry name" value="Ribosomal_mL60"/>
</dbReference>
<evidence type="ECO:0000313" key="3">
    <source>
        <dbReference type="Proteomes" id="UP000094112"/>
    </source>
</evidence>
<dbReference type="Proteomes" id="UP000094112">
    <property type="component" value="Unassembled WGS sequence"/>
</dbReference>
<sequence length="110" mass="13295">MFGAFKATNVALGGLLWKIPWRMSKHQKYRHRKRMQSVDEVIKTLYQGLKQTGQSNPKIERFYFNYPKESQMDPFDKYFVYNKYSKGYRKGVHKVPKFTKLSIRENPKYF</sequence>
<dbReference type="PANTHER" id="PTHR28271:SF1">
    <property type="entry name" value="LARGE RIBOSOMAL SUBUNIT PROTEIN ML60"/>
    <property type="match status" value="1"/>
</dbReference>
<accession>A0A1E3P2K7</accession>
<dbReference type="OrthoDB" id="2332379at2759"/>
<dbReference type="Pfam" id="PF09784">
    <property type="entry name" value="L31"/>
    <property type="match status" value="1"/>
</dbReference>
<protein>
    <recommendedName>
        <fullName evidence="1">Large ribosomal subunit protein mL60</fullName>
    </recommendedName>
</protein>
<keyword evidence="3" id="KW-1185">Reference proteome</keyword>
<comment type="subcellular location">
    <subcellularLocation>
        <location evidence="1">Mitochondrion</location>
    </subcellularLocation>
</comment>
<keyword evidence="1" id="KW-0689">Ribosomal protein</keyword>
<dbReference type="RefSeq" id="XP_019038908.1">
    <property type="nucleotide sequence ID" value="XM_019181805.1"/>
</dbReference>
<dbReference type="GeneID" id="30199051"/>
<dbReference type="STRING" id="683960.A0A1E3P2K7"/>
<comment type="subunit">
    <text evidence="1">Component of the mitochondrial large ribosomal subunit.</text>
</comment>